<evidence type="ECO:0000256" key="1">
    <source>
        <dbReference type="ARBA" id="ARBA00004141"/>
    </source>
</evidence>
<feature type="binding site" evidence="8">
    <location>
        <position position="261"/>
    </location>
    <ligand>
        <name>Zn(2+)</name>
        <dbReference type="ChEBI" id="CHEBI:29105"/>
        <note>catalytic</note>
    </ligand>
</feature>
<name>A0A8H3FLC5_9LECA</name>
<evidence type="ECO:0000256" key="2">
    <source>
        <dbReference type="ARBA" id="ARBA00009780"/>
    </source>
</evidence>
<comment type="cofactor">
    <cofactor evidence="8">
        <name>Zn(2+)</name>
        <dbReference type="ChEBI" id="CHEBI:29105"/>
    </cofactor>
</comment>
<comment type="subcellular location">
    <subcellularLocation>
        <location evidence="1">Membrane</location>
        <topology evidence="1">Multi-pass membrane protein</topology>
    </subcellularLocation>
</comment>
<evidence type="ECO:0000256" key="6">
    <source>
        <dbReference type="ARBA" id="ARBA00023136"/>
    </source>
</evidence>
<dbReference type="EMBL" id="CAJPDR010000217">
    <property type="protein sequence ID" value="CAF9926716.1"/>
    <property type="molecule type" value="Genomic_DNA"/>
</dbReference>
<sequence>MSSWLPSIAYSNPTGGYWDPVTSTINWCEEDYYATPYAAEIVNTLTNLLFIYFAYLGIQSCRKQGHDTIFLVSFVGYLVVGTGSCLFHATLKYPMQLVDELSMIYTTCLMCYATFSYSRSRLFSLYLALFLLSLAIFITLYYHYLQDPAFHQNAYAILTAVVLTRSMYVMELNLRPRLKQSESEYKLLHKRSMTANEKSVSREEDRRDRKILGMMWVMIGFGLTTFLGGFFIWHLDNVYCSKLRVWRREIGLPWGILFEGHGWWHLMTGTGAYFYITWGIWLRHCLDGRQDEYDLSWPRFWSLPEVVRTKSANGDARYDPSKKT</sequence>
<feature type="transmembrane region" description="Helical" evidence="9">
    <location>
        <begin position="101"/>
        <end position="118"/>
    </location>
</feature>
<feature type="transmembrane region" description="Helical" evidence="9">
    <location>
        <begin position="150"/>
        <end position="170"/>
    </location>
</feature>
<keyword evidence="11" id="KW-1185">Reference proteome</keyword>
<evidence type="ECO:0000313" key="10">
    <source>
        <dbReference type="EMBL" id="CAF9926716.1"/>
    </source>
</evidence>
<organism evidence="10 11">
    <name type="scientific">Alectoria fallacina</name>
    <dbReference type="NCBI Taxonomy" id="1903189"/>
    <lineage>
        <taxon>Eukaryota</taxon>
        <taxon>Fungi</taxon>
        <taxon>Dikarya</taxon>
        <taxon>Ascomycota</taxon>
        <taxon>Pezizomycotina</taxon>
        <taxon>Lecanoromycetes</taxon>
        <taxon>OSLEUM clade</taxon>
        <taxon>Lecanoromycetidae</taxon>
        <taxon>Lecanorales</taxon>
        <taxon>Lecanorineae</taxon>
        <taxon>Parmeliaceae</taxon>
        <taxon>Alectoria</taxon>
    </lineage>
</organism>
<evidence type="ECO:0000256" key="8">
    <source>
        <dbReference type="PIRSR" id="PIRSR608901-2"/>
    </source>
</evidence>
<dbReference type="Proteomes" id="UP000664203">
    <property type="component" value="Unassembled WGS sequence"/>
</dbReference>
<evidence type="ECO:0000256" key="7">
    <source>
        <dbReference type="PIRSR" id="PIRSR608901-1"/>
    </source>
</evidence>
<feature type="transmembrane region" description="Helical" evidence="9">
    <location>
        <begin position="68"/>
        <end position="89"/>
    </location>
</feature>
<comment type="similarity">
    <text evidence="2">Belongs to the alkaline ceramidase family.</text>
</comment>
<dbReference type="GO" id="GO:0016811">
    <property type="term" value="F:hydrolase activity, acting on carbon-nitrogen (but not peptide) bonds, in linear amides"/>
    <property type="evidence" value="ECO:0007669"/>
    <property type="project" value="InterPro"/>
</dbReference>
<comment type="caution">
    <text evidence="10">The sequence shown here is derived from an EMBL/GenBank/DDBJ whole genome shotgun (WGS) entry which is preliminary data.</text>
</comment>
<dbReference type="GO" id="GO:0046872">
    <property type="term" value="F:metal ion binding"/>
    <property type="evidence" value="ECO:0007669"/>
    <property type="project" value="UniProtKB-KW"/>
</dbReference>
<feature type="binding site" evidence="8">
    <location>
        <position position="88"/>
    </location>
    <ligand>
        <name>Zn(2+)</name>
        <dbReference type="ChEBI" id="CHEBI:29105"/>
        <note>catalytic</note>
    </ligand>
</feature>
<keyword evidence="7" id="KW-0479">Metal-binding</keyword>
<evidence type="ECO:0000256" key="5">
    <source>
        <dbReference type="ARBA" id="ARBA00022989"/>
    </source>
</evidence>
<dbReference type="GO" id="GO:0005789">
    <property type="term" value="C:endoplasmic reticulum membrane"/>
    <property type="evidence" value="ECO:0007669"/>
    <property type="project" value="TreeGrafter"/>
</dbReference>
<keyword evidence="4" id="KW-0378">Hydrolase</keyword>
<feature type="binding site" evidence="7">
    <location>
        <position position="27"/>
    </location>
    <ligand>
        <name>Ca(2+)</name>
        <dbReference type="ChEBI" id="CHEBI:29108"/>
    </ligand>
</feature>
<evidence type="ECO:0000256" key="4">
    <source>
        <dbReference type="ARBA" id="ARBA00022801"/>
    </source>
</evidence>
<feature type="transmembrane region" description="Helical" evidence="9">
    <location>
        <begin position="211"/>
        <end position="233"/>
    </location>
</feature>
<keyword evidence="8" id="KW-0862">Zinc</keyword>
<accession>A0A8H3FLC5</accession>
<feature type="binding site" evidence="7">
    <location>
        <position position="40"/>
    </location>
    <ligand>
        <name>Ca(2+)</name>
        <dbReference type="ChEBI" id="CHEBI:29108"/>
    </ligand>
</feature>
<evidence type="ECO:0000256" key="3">
    <source>
        <dbReference type="ARBA" id="ARBA00022692"/>
    </source>
</evidence>
<feature type="transmembrane region" description="Helical" evidence="9">
    <location>
        <begin position="125"/>
        <end position="144"/>
    </location>
</feature>
<feature type="transmembrane region" description="Helical" evidence="9">
    <location>
        <begin position="262"/>
        <end position="282"/>
    </location>
</feature>
<gene>
    <name evidence="10" type="ORF">ALECFALPRED_003512</name>
</gene>
<protein>
    <recommendedName>
        <fullName evidence="12">Alkaline ceramidase</fullName>
    </recommendedName>
</protein>
<dbReference type="AlphaFoldDB" id="A0A8H3FLC5"/>
<dbReference type="Pfam" id="PF05875">
    <property type="entry name" value="Ceramidase"/>
    <property type="match status" value="1"/>
</dbReference>
<dbReference type="InterPro" id="IPR008901">
    <property type="entry name" value="ACER"/>
</dbReference>
<dbReference type="GO" id="GO:0046514">
    <property type="term" value="P:ceramide catabolic process"/>
    <property type="evidence" value="ECO:0007669"/>
    <property type="project" value="TreeGrafter"/>
</dbReference>
<dbReference type="OrthoDB" id="187171at2759"/>
<feature type="transmembrane region" description="Helical" evidence="9">
    <location>
        <begin position="37"/>
        <end position="56"/>
    </location>
</feature>
<dbReference type="GO" id="GO:0046513">
    <property type="term" value="P:ceramide biosynthetic process"/>
    <property type="evidence" value="ECO:0007669"/>
    <property type="project" value="TreeGrafter"/>
</dbReference>
<dbReference type="PANTHER" id="PTHR46187:SF3">
    <property type="entry name" value="ALKALINE CERAMIDASE 3"/>
    <property type="match status" value="1"/>
</dbReference>
<evidence type="ECO:0008006" key="12">
    <source>
        <dbReference type="Google" id="ProtNLM"/>
    </source>
</evidence>
<keyword evidence="6 9" id="KW-0472">Membrane</keyword>
<keyword evidence="7" id="KW-0106">Calcium</keyword>
<reference evidence="10" key="1">
    <citation type="submission" date="2021-03" db="EMBL/GenBank/DDBJ databases">
        <authorList>
            <person name="Tagirdzhanova G."/>
        </authorList>
    </citation>
    <scope>NUCLEOTIDE SEQUENCE</scope>
</reference>
<dbReference type="PANTHER" id="PTHR46187">
    <property type="entry name" value="ALKALINE CERAMIDASE 3"/>
    <property type="match status" value="1"/>
</dbReference>
<keyword evidence="5 9" id="KW-1133">Transmembrane helix</keyword>
<evidence type="ECO:0000256" key="9">
    <source>
        <dbReference type="SAM" id="Phobius"/>
    </source>
</evidence>
<evidence type="ECO:0000313" key="11">
    <source>
        <dbReference type="Proteomes" id="UP000664203"/>
    </source>
</evidence>
<keyword evidence="3 9" id="KW-0812">Transmembrane</keyword>
<feature type="binding site" evidence="8">
    <location>
        <position position="265"/>
    </location>
    <ligand>
        <name>Zn(2+)</name>
        <dbReference type="ChEBI" id="CHEBI:29105"/>
        <note>catalytic</note>
    </ligand>
</feature>
<proteinExistence type="inferred from homology"/>
<feature type="binding site" evidence="7">
    <location>
        <position position="29"/>
    </location>
    <ligand>
        <name>Ca(2+)</name>
        <dbReference type="ChEBI" id="CHEBI:29108"/>
    </ligand>
</feature>